<reference evidence="1" key="1">
    <citation type="journal article" date="2021" name="Genome Biol. Evol.">
        <title>The assembled and annotated genome of the fairy-ring fungus Marasmius oreades.</title>
        <authorList>
            <person name="Hiltunen M."/>
            <person name="Ament-Velasquez S.L."/>
            <person name="Johannesson H."/>
        </authorList>
    </citation>
    <scope>NUCLEOTIDE SEQUENCE</scope>
    <source>
        <strain evidence="1">03SP1</strain>
    </source>
</reference>
<dbReference type="Proteomes" id="UP001049176">
    <property type="component" value="Chromosome 1"/>
</dbReference>
<proteinExistence type="predicted"/>
<dbReference type="OrthoDB" id="2854707at2759"/>
<dbReference type="RefSeq" id="XP_043014925.1">
    <property type="nucleotide sequence ID" value="XM_043146225.1"/>
</dbReference>
<dbReference type="EMBL" id="CM032181">
    <property type="protein sequence ID" value="KAG7098455.1"/>
    <property type="molecule type" value="Genomic_DNA"/>
</dbReference>
<dbReference type="GeneID" id="66069481"/>
<evidence type="ECO:0000313" key="2">
    <source>
        <dbReference type="Proteomes" id="UP001049176"/>
    </source>
</evidence>
<keyword evidence="2" id="KW-1185">Reference proteome</keyword>
<dbReference type="AlphaFoldDB" id="A0A9P7V178"/>
<comment type="caution">
    <text evidence="1">The sequence shown here is derived from an EMBL/GenBank/DDBJ whole genome shotgun (WGS) entry which is preliminary data.</text>
</comment>
<accession>A0A9P7V178</accession>
<name>A0A9P7V178_9AGAR</name>
<evidence type="ECO:0000313" key="1">
    <source>
        <dbReference type="EMBL" id="KAG7098455.1"/>
    </source>
</evidence>
<protein>
    <submittedName>
        <fullName evidence="1">Uncharacterized protein</fullName>
    </submittedName>
</protein>
<sequence>MNHYEDYESRCSSLGPLISRGMGLHNCGYFARVINRRGCRNSGMRLTLSEGDVVFITNNHIAEKPGWLFGIRLTGDNSLAEVGLVHQSDIAQVSKDEISRWPAILDRPIPSSVSSVLFLGGRTGRVHFGIPARIVSCRTGYTTVRVQGEMGRYLDVDVGEVVLLVGYANNNYYAIKASWDDHDRVWSGLVDHHDVILLRPVGPNELVDIQQEPLPIENEDADDRVEHTNIMSAGTGVGDLQGFIGMEGYLDNFCQKASEGLSPFNLRIMKWRSEVYANSYSRIRRFNSFELTTHVNLEVH</sequence>
<dbReference type="KEGG" id="more:E1B28_000405"/>
<organism evidence="1 2">
    <name type="scientific">Marasmius oreades</name>
    <name type="common">fairy-ring Marasmius</name>
    <dbReference type="NCBI Taxonomy" id="181124"/>
    <lineage>
        <taxon>Eukaryota</taxon>
        <taxon>Fungi</taxon>
        <taxon>Dikarya</taxon>
        <taxon>Basidiomycota</taxon>
        <taxon>Agaricomycotina</taxon>
        <taxon>Agaricomycetes</taxon>
        <taxon>Agaricomycetidae</taxon>
        <taxon>Agaricales</taxon>
        <taxon>Marasmiineae</taxon>
        <taxon>Marasmiaceae</taxon>
        <taxon>Marasmius</taxon>
    </lineage>
</organism>
<gene>
    <name evidence="1" type="ORF">E1B28_000405</name>
</gene>